<dbReference type="Pfam" id="PF25481">
    <property type="entry name" value="Nucleoprot-TPR"/>
    <property type="match status" value="1"/>
</dbReference>
<dbReference type="PANTHER" id="PTHR18898:SF2">
    <property type="entry name" value="NUCLEOPROTEIN TPR"/>
    <property type="match status" value="1"/>
</dbReference>
<proteinExistence type="predicted"/>
<gene>
    <name evidence="3" type="ORF">MNOR_LOCUS37685</name>
</gene>
<evidence type="ECO:0000313" key="4">
    <source>
        <dbReference type="Proteomes" id="UP001497623"/>
    </source>
</evidence>
<name>A0AAV2SHJ5_MEGNR</name>
<evidence type="ECO:0000259" key="2">
    <source>
        <dbReference type="Pfam" id="PF25481"/>
    </source>
</evidence>
<dbReference type="GO" id="GO:0005643">
    <property type="term" value="C:nuclear pore"/>
    <property type="evidence" value="ECO:0007669"/>
    <property type="project" value="TreeGrafter"/>
</dbReference>
<keyword evidence="4" id="KW-1185">Reference proteome</keyword>
<dbReference type="GO" id="GO:0017056">
    <property type="term" value="F:structural constituent of nuclear pore"/>
    <property type="evidence" value="ECO:0007669"/>
    <property type="project" value="TreeGrafter"/>
</dbReference>
<protein>
    <recommendedName>
        <fullName evidence="2">Nucleoprotein TPR/MPL1 domain-containing protein</fullName>
    </recommendedName>
</protein>
<dbReference type="InterPro" id="IPR057577">
    <property type="entry name" value="Nucleoprot-TPR/MLP1_dom"/>
</dbReference>
<organism evidence="3 4">
    <name type="scientific">Meganyctiphanes norvegica</name>
    <name type="common">Northern krill</name>
    <name type="synonym">Thysanopoda norvegica</name>
    <dbReference type="NCBI Taxonomy" id="48144"/>
    <lineage>
        <taxon>Eukaryota</taxon>
        <taxon>Metazoa</taxon>
        <taxon>Ecdysozoa</taxon>
        <taxon>Arthropoda</taxon>
        <taxon>Crustacea</taxon>
        <taxon>Multicrustacea</taxon>
        <taxon>Malacostraca</taxon>
        <taxon>Eumalacostraca</taxon>
        <taxon>Eucarida</taxon>
        <taxon>Euphausiacea</taxon>
        <taxon>Euphausiidae</taxon>
        <taxon>Meganyctiphanes</taxon>
    </lineage>
</organism>
<reference evidence="3 4" key="1">
    <citation type="submission" date="2024-05" db="EMBL/GenBank/DDBJ databases">
        <authorList>
            <person name="Wallberg A."/>
        </authorList>
    </citation>
    <scope>NUCLEOTIDE SEQUENCE [LARGE SCALE GENOMIC DNA]</scope>
</reference>
<feature type="non-terminal residue" evidence="3">
    <location>
        <position position="350"/>
    </location>
</feature>
<comment type="caution">
    <text evidence="3">The sequence shown here is derived from an EMBL/GenBank/DDBJ whole genome shotgun (WGS) entry which is preliminary data.</text>
</comment>
<accession>A0AAV2SHJ5</accession>
<dbReference type="GO" id="GO:1901673">
    <property type="term" value="P:regulation of mitotic spindle assembly"/>
    <property type="evidence" value="ECO:0007669"/>
    <property type="project" value="TreeGrafter"/>
</dbReference>
<dbReference type="Proteomes" id="UP001497623">
    <property type="component" value="Unassembled WGS sequence"/>
</dbReference>
<evidence type="ECO:0000313" key="3">
    <source>
        <dbReference type="EMBL" id="CAL4202516.1"/>
    </source>
</evidence>
<feature type="coiled-coil region" evidence="1">
    <location>
        <begin position="85"/>
        <end position="330"/>
    </location>
</feature>
<dbReference type="PANTHER" id="PTHR18898">
    <property type="entry name" value="NUCLEOPROTEIN TPR-RELATED"/>
    <property type="match status" value="1"/>
</dbReference>
<dbReference type="AlphaFoldDB" id="A0AAV2SHJ5"/>
<dbReference type="EMBL" id="CAXKWB010078336">
    <property type="protein sequence ID" value="CAL4202516.1"/>
    <property type="molecule type" value="Genomic_DNA"/>
</dbReference>
<dbReference type="GO" id="GO:0006406">
    <property type="term" value="P:mRNA export from nucleus"/>
    <property type="evidence" value="ECO:0007669"/>
    <property type="project" value="TreeGrafter"/>
</dbReference>
<evidence type="ECO:0000256" key="1">
    <source>
        <dbReference type="SAM" id="Coils"/>
    </source>
</evidence>
<feature type="non-terminal residue" evidence="3">
    <location>
        <position position="1"/>
    </location>
</feature>
<feature type="domain" description="Nucleoprotein TPR/MPL1" evidence="2">
    <location>
        <begin position="181"/>
        <end position="259"/>
    </location>
</feature>
<keyword evidence="1" id="KW-0175">Coiled coil</keyword>
<sequence>AANPNMASTAPGEELFSHITAEEKKKIPDNVSKKLFEAWNHKLTEINSLKIEIEKTKTSSDQEKFRLERDLTSLRKEKDFEVDSKHEVSKRHKETEEKISKLEEELRVSTKNYDSVKKELDKIQNEVEGKTSQSEALAGSLESRSRQMIELEQQVENLKEQLTKATKDKCDAILKAEEATSKETQFAYKEKMLQQEKDMLSRQLEVSQAQLEQRITEAGEARREHSTNLLGIQSELNDKIDECRRLKEECEQKQKQMEEKTERIEELLGELKESRESEAKLDETYKQELAAQKKLTDIYLSSSEDQKAKCAELENAAQELQKLLQVHQFQNFMIYTGTFQFSVRIDCFPS</sequence>